<dbReference type="AlphaFoldDB" id="X0SAU3"/>
<keyword evidence="2" id="KW-0808">Transferase</keyword>
<dbReference type="Gene3D" id="2.20.25.110">
    <property type="entry name" value="S-adenosyl-L-methionine-dependent methyltransferases"/>
    <property type="match status" value="1"/>
</dbReference>
<keyword evidence="1" id="KW-0489">Methyltransferase</keyword>
<dbReference type="EMBL" id="BARS01009686">
    <property type="protein sequence ID" value="GAF78139.1"/>
    <property type="molecule type" value="Genomic_DNA"/>
</dbReference>
<reference evidence="4" key="1">
    <citation type="journal article" date="2014" name="Front. Microbiol.">
        <title>High frequency of phylogenetically diverse reductive dehalogenase-homologous genes in deep subseafloor sedimentary metagenomes.</title>
        <authorList>
            <person name="Kawai M."/>
            <person name="Futagami T."/>
            <person name="Toyoda A."/>
            <person name="Takaki Y."/>
            <person name="Nishi S."/>
            <person name="Hori S."/>
            <person name="Arai W."/>
            <person name="Tsubouchi T."/>
            <person name="Morono Y."/>
            <person name="Uchiyama I."/>
            <person name="Ito T."/>
            <person name="Fujiyama A."/>
            <person name="Inagaki F."/>
            <person name="Takami H."/>
        </authorList>
    </citation>
    <scope>NUCLEOTIDE SEQUENCE</scope>
    <source>
        <strain evidence="4">Expedition CK06-06</strain>
    </source>
</reference>
<dbReference type="SUPFAM" id="SSF53335">
    <property type="entry name" value="S-adenosyl-L-methionine-dependent methyltransferases"/>
    <property type="match status" value="1"/>
</dbReference>
<dbReference type="CDD" id="cd02440">
    <property type="entry name" value="AdoMet_MTases"/>
    <property type="match status" value="1"/>
</dbReference>
<dbReference type="PANTHER" id="PTHR43861">
    <property type="entry name" value="TRANS-ACONITATE 2-METHYLTRANSFERASE-RELATED"/>
    <property type="match status" value="1"/>
</dbReference>
<dbReference type="GO" id="GO:0032259">
    <property type="term" value="P:methylation"/>
    <property type="evidence" value="ECO:0007669"/>
    <property type="project" value="UniProtKB-KW"/>
</dbReference>
<evidence type="ECO:0000259" key="3">
    <source>
        <dbReference type="Pfam" id="PF13649"/>
    </source>
</evidence>
<evidence type="ECO:0000256" key="1">
    <source>
        <dbReference type="ARBA" id="ARBA00022603"/>
    </source>
</evidence>
<feature type="domain" description="Methyltransferase" evidence="3">
    <location>
        <begin position="56"/>
        <end position="150"/>
    </location>
</feature>
<name>X0SAU3_9ZZZZ</name>
<dbReference type="InterPro" id="IPR029063">
    <property type="entry name" value="SAM-dependent_MTases_sf"/>
</dbReference>
<organism evidence="4">
    <name type="scientific">marine sediment metagenome</name>
    <dbReference type="NCBI Taxonomy" id="412755"/>
    <lineage>
        <taxon>unclassified sequences</taxon>
        <taxon>metagenomes</taxon>
        <taxon>ecological metagenomes</taxon>
    </lineage>
</organism>
<accession>X0SAU3</accession>
<dbReference type="InterPro" id="IPR041698">
    <property type="entry name" value="Methyltransf_25"/>
</dbReference>
<evidence type="ECO:0000256" key="2">
    <source>
        <dbReference type="ARBA" id="ARBA00022679"/>
    </source>
</evidence>
<evidence type="ECO:0000313" key="4">
    <source>
        <dbReference type="EMBL" id="GAF78139.1"/>
    </source>
</evidence>
<dbReference type="Pfam" id="PF13649">
    <property type="entry name" value="Methyltransf_25"/>
    <property type="match status" value="1"/>
</dbReference>
<feature type="non-terminal residue" evidence="4">
    <location>
        <position position="1"/>
    </location>
</feature>
<dbReference type="GO" id="GO:0008168">
    <property type="term" value="F:methyltransferase activity"/>
    <property type="evidence" value="ECO:0007669"/>
    <property type="project" value="UniProtKB-KW"/>
</dbReference>
<protein>
    <recommendedName>
        <fullName evidence="3">Methyltransferase domain-containing protein</fullName>
    </recommendedName>
</protein>
<dbReference type="Gene3D" id="3.40.50.150">
    <property type="entry name" value="Vaccinia Virus protein VP39"/>
    <property type="match status" value="1"/>
</dbReference>
<proteinExistence type="predicted"/>
<sequence length="270" mass="30193">WDEGDNIPWSEPGFSERMLAEHLSQAHDLASRRFEAIDTHIEWIHQKLLEGRQSKILDLGCGPGFYTSRLAKLGHECVGIDYSPASIKYAAEQASKEKLSCKYLHEDIRKADFGTGFGLAMLIFGELNVFRPVDATVILKKANHALSEDGIVLLEPHSFGAVKSIGEQPSSWHSAKSGLFSDKPHICLEENFWDAESSTATKRYFIIDASTDDVARYATTYQAYTDQQYRGLLRECGFEAIDFYPSLGEAKDKYQNDLIAIVAKKCGDGK</sequence>
<gene>
    <name evidence="4" type="ORF">S01H1_18154</name>
</gene>
<comment type="caution">
    <text evidence="4">The sequence shown here is derived from an EMBL/GenBank/DDBJ whole genome shotgun (WGS) entry which is preliminary data.</text>
</comment>
<dbReference type="PANTHER" id="PTHR43861:SF1">
    <property type="entry name" value="TRANS-ACONITATE 2-METHYLTRANSFERASE"/>
    <property type="match status" value="1"/>
</dbReference>